<dbReference type="EMBL" id="JAUEPT010000060">
    <property type="protein sequence ID" value="KAK0435734.1"/>
    <property type="molecule type" value="Genomic_DNA"/>
</dbReference>
<sequence>MATKPVFSNYTGAVQAADYLTFGLVDTVAACKDMCDSVEGCTFINPYHDVNGKDGSPLLPCSLFSKCHTKADADNFGGQTQPDGSVDFITDCAGFCKTVVIVCLERCRG</sequence>
<evidence type="ECO:0000313" key="1">
    <source>
        <dbReference type="EMBL" id="KAK0435734.1"/>
    </source>
</evidence>
<gene>
    <name evidence="1" type="ORF">EV421DRAFT_1716475</name>
</gene>
<name>A0AA39J4Z4_9AGAR</name>
<proteinExistence type="predicted"/>
<reference evidence="1" key="1">
    <citation type="submission" date="2023-06" db="EMBL/GenBank/DDBJ databases">
        <authorList>
            <consortium name="Lawrence Berkeley National Laboratory"/>
            <person name="Ahrendt S."/>
            <person name="Sahu N."/>
            <person name="Indic B."/>
            <person name="Wong-Bajracharya J."/>
            <person name="Merenyi Z."/>
            <person name="Ke H.-M."/>
            <person name="Monk M."/>
            <person name="Kocsube S."/>
            <person name="Drula E."/>
            <person name="Lipzen A."/>
            <person name="Balint B."/>
            <person name="Henrissat B."/>
            <person name="Andreopoulos B."/>
            <person name="Martin F.M."/>
            <person name="Harder C.B."/>
            <person name="Rigling D."/>
            <person name="Ford K.L."/>
            <person name="Foster G.D."/>
            <person name="Pangilinan J."/>
            <person name="Papanicolaou A."/>
            <person name="Barry K."/>
            <person name="LaButti K."/>
            <person name="Viragh M."/>
            <person name="Koriabine M."/>
            <person name="Yan M."/>
            <person name="Riley R."/>
            <person name="Champramary S."/>
            <person name="Plett K.L."/>
            <person name="Tsai I.J."/>
            <person name="Slot J."/>
            <person name="Sipos G."/>
            <person name="Plett J."/>
            <person name="Nagy L.G."/>
            <person name="Grigoriev I.V."/>
        </authorList>
    </citation>
    <scope>NUCLEOTIDE SEQUENCE</scope>
    <source>
        <strain evidence="1">FPL87.14</strain>
    </source>
</reference>
<keyword evidence="2" id="KW-1185">Reference proteome</keyword>
<dbReference type="AlphaFoldDB" id="A0AA39J4Z4"/>
<evidence type="ECO:0000313" key="2">
    <source>
        <dbReference type="Proteomes" id="UP001175226"/>
    </source>
</evidence>
<comment type="caution">
    <text evidence="1">The sequence shown here is derived from an EMBL/GenBank/DDBJ whole genome shotgun (WGS) entry which is preliminary data.</text>
</comment>
<organism evidence="1 2">
    <name type="scientific">Armillaria borealis</name>
    <dbReference type="NCBI Taxonomy" id="47425"/>
    <lineage>
        <taxon>Eukaryota</taxon>
        <taxon>Fungi</taxon>
        <taxon>Dikarya</taxon>
        <taxon>Basidiomycota</taxon>
        <taxon>Agaricomycotina</taxon>
        <taxon>Agaricomycetes</taxon>
        <taxon>Agaricomycetidae</taxon>
        <taxon>Agaricales</taxon>
        <taxon>Marasmiineae</taxon>
        <taxon>Physalacriaceae</taxon>
        <taxon>Armillaria</taxon>
    </lineage>
</organism>
<protein>
    <submittedName>
        <fullName evidence="1">Uncharacterized protein</fullName>
    </submittedName>
</protein>
<accession>A0AA39J4Z4</accession>
<dbReference type="Proteomes" id="UP001175226">
    <property type="component" value="Unassembled WGS sequence"/>
</dbReference>